<reference evidence="1" key="1">
    <citation type="journal article" date="2021" name="Proc. Natl. Acad. Sci. U.S.A.">
        <title>A Catalog of Tens of Thousands of Viruses from Human Metagenomes Reveals Hidden Associations with Chronic Diseases.</title>
        <authorList>
            <person name="Tisza M.J."/>
            <person name="Buck C.B."/>
        </authorList>
    </citation>
    <scope>NUCLEOTIDE SEQUENCE</scope>
    <source>
        <strain evidence="1">Ct1Uu26</strain>
    </source>
</reference>
<sequence length="56" mass="6487">MTSSDGISTFPNTHFTLFPYDQLAPDRLIFFCPGNEPQSQKIAFVYHHWLLHTTFA</sequence>
<name>A0A8S5R8W4_9VIRU</name>
<proteinExistence type="predicted"/>
<accession>A0A8S5R8W4</accession>
<organism evidence="1">
    <name type="scientific">virus sp. ct1Uu26</name>
    <dbReference type="NCBI Taxonomy" id="2826789"/>
    <lineage>
        <taxon>Viruses</taxon>
    </lineage>
</organism>
<evidence type="ECO:0000313" key="1">
    <source>
        <dbReference type="EMBL" id="DAE27521.1"/>
    </source>
</evidence>
<protein>
    <submittedName>
        <fullName evidence="1">Uncharacterized protein</fullName>
    </submittedName>
</protein>
<dbReference type="EMBL" id="BK015840">
    <property type="protein sequence ID" value="DAE27521.1"/>
    <property type="molecule type" value="Genomic_DNA"/>
</dbReference>